<dbReference type="Gene3D" id="3.30.70.270">
    <property type="match status" value="1"/>
</dbReference>
<dbReference type="InterPro" id="IPR035965">
    <property type="entry name" value="PAS-like_dom_sf"/>
</dbReference>
<comment type="caution">
    <text evidence="4">The sequence shown here is derived from an EMBL/GenBank/DDBJ whole genome shotgun (WGS) entry which is preliminary data.</text>
</comment>
<reference evidence="4 5" key="1">
    <citation type="submission" date="2024-09" db="EMBL/GenBank/DDBJ databases">
        <authorList>
            <person name="Sun Q."/>
            <person name="Mori K."/>
        </authorList>
    </citation>
    <scope>NUCLEOTIDE SEQUENCE [LARGE SCALE GENOMIC DNA]</scope>
    <source>
        <strain evidence="4 5">CCM 7792</strain>
    </source>
</reference>
<dbReference type="NCBIfam" id="TIGR00254">
    <property type="entry name" value="GGDEF"/>
    <property type="match status" value="1"/>
</dbReference>
<gene>
    <name evidence="4" type="ORF">ACFFJK_19215</name>
</gene>
<dbReference type="CDD" id="cd01949">
    <property type="entry name" value="GGDEF"/>
    <property type="match status" value="1"/>
</dbReference>
<dbReference type="EMBL" id="JBHLWP010000018">
    <property type="protein sequence ID" value="MFC0254031.1"/>
    <property type="molecule type" value="Genomic_DNA"/>
</dbReference>
<evidence type="ECO:0000256" key="1">
    <source>
        <dbReference type="SAM" id="Coils"/>
    </source>
</evidence>
<dbReference type="InterPro" id="IPR000160">
    <property type="entry name" value="GGDEF_dom"/>
</dbReference>
<dbReference type="InterPro" id="IPR013767">
    <property type="entry name" value="PAS_fold"/>
</dbReference>
<evidence type="ECO:0000259" key="2">
    <source>
        <dbReference type="PROSITE" id="PS50112"/>
    </source>
</evidence>
<evidence type="ECO:0000313" key="4">
    <source>
        <dbReference type="EMBL" id="MFC0254031.1"/>
    </source>
</evidence>
<dbReference type="PANTHER" id="PTHR44757:SF2">
    <property type="entry name" value="BIOFILM ARCHITECTURE MAINTENANCE PROTEIN MBAA"/>
    <property type="match status" value="1"/>
</dbReference>
<organism evidence="4 5">
    <name type="scientific">Massilia consociata</name>
    <dbReference type="NCBI Taxonomy" id="760117"/>
    <lineage>
        <taxon>Bacteria</taxon>
        <taxon>Pseudomonadati</taxon>
        <taxon>Pseudomonadota</taxon>
        <taxon>Betaproteobacteria</taxon>
        <taxon>Burkholderiales</taxon>
        <taxon>Oxalobacteraceae</taxon>
        <taxon>Telluria group</taxon>
        <taxon>Massilia</taxon>
    </lineage>
</organism>
<dbReference type="SMART" id="SM00091">
    <property type="entry name" value="PAS"/>
    <property type="match status" value="1"/>
</dbReference>
<protein>
    <submittedName>
        <fullName evidence="4">Diguanylate cyclase domain-containing protein</fullName>
        <ecNumber evidence="4">2.7.7.65</ecNumber>
    </submittedName>
</protein>
<dbReference type="PANTHER" id="PTHR44757">
    <property type="entry name" value="DIGUANYLATE CYCLASE DGCP"/>
    <property type="match status" value="1"/>
</dbReference>
<dbReference type="SUPFAM" id="SSF55073">
    <property type="entry name" value="Nucleotide cyclase"/>
    <property type="match status" value="1"/>
</dbReference>
<keyword evidence="4" id="KW-0548">Nucleotidyltransferase</keyword>
<feature type="domain" description="PAS" evidence="2">
    <location>
        <begin position="43"/>
        <end position="96"/>
    </location>
</feature>
<dbReference type="SUPFAM" id="SSF55785">
    <property type="entry name" value="PYP-like sensor domain (PAS domain)"/>
    <property type="match status" value="1"/>
</dbReference>
<dbReference type="InterPro" id="IPR000014">
    <property type="entry name" value="PAS"/>
</dbReference>
<proteinExistence type="predicted"/>
<name>A0ABV6FKV2_9BURK</name>
<dbReference type="Gene3D" id="3.30.450.20">
    <property type="entry name" value="PAS domain"/>
    <property type="match status" value="1"/>
</dbReference>
<dbReference type="Pfam" id="PF00990">
    <property type="entry name" value="GGDEF"/>
    <property type="match status" value="1"/>
</dbReference>
<dbReference type="CDD" id="cd00130">
    <property type="entry name" value="PAS"/>
    <property type="match status" value="1"/>
</dbReference>
<evidence type="ECO:0000259" key="3">
    <source>
        <dbReference type="PROSITE" id="PS50887"/>
    </source>
</evidence>
<dbReference type="NCBIfam" id="TIGR00229">
    <property type="entry name" value="sensory_box"/>
    <property type="match status" value="1"/>
</dbReference>
<dbReference type="InterPro" id="IPR029787">
    <property type="entry name" value="Nucleotide_cyclase"/>
</dbReference>
<dbReference type="Pfam" id="PF00989">
    <property type="entry name" value="PAS"/>
    <property type="match status" value="1"/>
</dbReference>
<keyword evidence="5" id="KW-1185">Reference proteome</keyword>
<dbReference type="PROSITE" id="PS50887">
    <property type="entry name" value="GGDEF"/>
    <property type="match status" value="1"/>
</dbReference>
<dbReference type="InterPro" id="IPR043128">
    <property type="entry name" value="Rev_trsase/Diguanyl_cyclase"/>
</dbReference>
<dbReference type="InterPro" id="IPR052155">
    <property type="entry name" value="Biofilm_reg_signaling"/>
</dbReference>
<dbReference type="EC" id="2.7.7.65" evidence="4"/>
<keyword evidence="4" id="KW-0808">Transferase</keyword>
<feature type="coiled-coil region" evidence="1">
    <location>
        <begin position="5"/>
        <end position="39"/>
    </location>
</feature>
<evidence type="ECO:0000313" key="5">
    <source>
        <dbReference type="Proteomes" id="UP001589773"/>
    </source>
</evidence>
<dbReference type="SMART" id="SM00267">
    <property type="entry name" value="GGDEF"/>
    <property type="match status" value="1"/>
</dbReference>
<sequence>MPDALAELERRVAERTAELQEAQRMLAEAIARQRVLETELRAREAELGSVIEHASDAYIGLDEAGIVTAWNRQAEHTFGWPRTEAIGQSLERLIVPPAQADGGHGGVQACLAAAAGGAGERVELPAVRRDGTALTVEARIRALEVDGRTMFSAFLHDITERKQEQAKREFESRHDMLTGLLNRRALMESLPLAQARASRSGKTVGMLYIDLDGFKAVNDSQGHEAGDILLGVIAERLRLGVRKTDSVFRLDADEFTVLLEDMADTFDDVHMVAEKLSASIAEPVELPGRAVRVRASIGIALNTTANPRQPEELLKEADHFMYRAKKAGRGQVCSAKHPC</sequence>
<dbReference type="Proteomes" id="UP001589773">
    <property type="component" value="Unassembled WGS sequence"/>
</dbReference>
<dbReference type="PROSITE" id="PS50112">
    <property type="entry name" value="PAS"/>
    <property type="match status" value="1"/>
</dbReference>
<accession>A0ABV6FKV2</accession>
<dbReference type="GO" id="GO:0052621">
    <property type="term" value="F:diguanylate cyclase activity"/>
    <property type="evidence" value="ECO:0007669"/>
    <property type="project" value="UniProtKB-EC"/>
</dbReference>
<feature type="domain" description="GGDEF" evidence="3">
    <location>
        <begin position="202"/>
        <end position="337"/>
    </location>
</feature>
<keyword evidence="1" id="KW-0175">Coiled coil</keyword>
<dbReference type="RefSeq" id="WP_379681279.1">
    <property type="nucleotide sequence ID" value="NZ_JBHLWP010000018.1"/>
</dbReference>